<gene>
    <name evidence="9" type="ORF">RIF25_14200</name>
</gene>
<protein>
    <submittedName>
        <fullName evidence="9">Fe2+-dependent dioxygenase</fullName>
    </submittedName>
</protein>
<dbReference type="PANTHER" id="PTHR41536:SF1">
    <property type="entry name" value="PKHD-TYPE HYDROXYLASE YBIX"/>
    <property type="match status" value="1"/>
</dbReference>
<feature type="binding site" evidence="7">
    <location>
        <position position="166"/>
    </location>
    <ligand>
        <name>2-oxoglutarate</name>
        <dbReference type="ChEBI" id="CHEBI:16810"/>
    </ligand>
</feature>
<accession>A0AAE4FU81</accession>
<dbReference type="GO" id="GO:0016706">
    <property type="term" value="F:2-oxoglutarate-dependent dioxygenase activity"/>
    <property type="evidence" value="ECO:0007669"/>
    <property type="project" value="UniProtKB-UniRule"/>
</dbReference>
<evidence type="ECO:0000256" key="2">
    <source>
        <dbReference type="ARBA" id="ARBA00022723"/>
    </source>
</evidence>
<dbReference type="HAMAP" id="MF_00657">
    <property type="entry name" value="Hydroxyl_YbiX"/>
    <property type="match status" value="1"/>
</dbReference>
<dbReference type="Gene3D" id="2.60.120.620">
    <property type="entry name" value="q2cbj1_9rhob like domain"/>
    <property type="match status" value="1"/>
</dbReference>
<keyword evidence="10" id="KW-1185">Reference proteome</keyword>
<comment type="cofactor">
    <cofactor evidence="1 7">
        <name>L-ascorbate</name>
        <dbReference type="ChEBI" id="CHEBI:38290"/>
    </cofactor>
</comment>
<dbReference type="InterPro" id="IPR006620">
    <property type="entry name" value="Pro_4_hyd_alph"/>
</dbReference>
<dbReference type="GO" id="GO:0005506">
    <property type="term" value="F:iron ion binding"/>
    <property type="evidence" value="ECO:0007669"/>
    <property type="project" value="UniProtKB-UniRule"/>
</dbReference>
<evidence type="ECO:0000256" key="5">
    <source>
        <dbReference type="ARBA" id="ARBA00023002"/>
    </source>
</evidence>
<feature type="binding site" evidence="7">
    <location>
        <position position="98"/>
    </location>
    <ligand>
        <name>Fe cation</name>
        <dbReference type="ChEBI" id="CHEBI:24875"/>
    </ligand>
</feature>
<dbReference type="GO" id="GO:0031418">
    <property type="term" value="F:L-ascorbic acid binding"/>
    <property type="evidence" value="ECO:0007669"/>
    <property type="project" value="UniProtKB-KW"/>
</dbReference>
<feature type="binding site" evidence="7">
    <location>
        <position position="156"/>
    </location>
    <ligand>
        <name>Fe cation</name>
        <dbReference type="ChEBI" id="CHEBI:24875"/>
    </ligand>
</feature>
<keyword evidence="3 7" id="KW-0847">Vitamin C</keyword>
<dbReference type="GO" id="GO:0006974">
    <property type="term" value="P:DNA damage response"/>
    <property type="evidence" value="ECO:0007669"/>
    <property type="project" value="TreeGrafter"/>
</dbReference>
<keyword evidence="2 7" id="KW-0479">Metal-binding</keyword>
<evidence type="ECO:0000256" key="7">
    <source>
        <dbReference type="HAMAP-Rule" id="MF_00657"/>
    </source>
</evidence>
<evidence type="ECO:0000313" key="9">
    <source>
        <dbReference type="EMBL" id="MDS3861953.1"/>
    </source>
</evidence>
<feature type="binding site" evidence="7">
    <location>
        <position position="96"/>
    </location>
    <ligand>
        <name>Fe cation</name>
        <dbReference type="ChEBI" id="CHEBI:24875"/>
    </ligand>
</feature>
<sequence length="223" mass="24717">MIINLANVLSEHELESINLQLAAGEFVSGATTAGWYARLVKNNTQLSSQAPAQENLEAMVKTALNRHELFQMAALPKTLSPILFSRYGPGMHYGLHVDNAIMGESLPLRSDLAFTLFLSSPASYGGGELVIETHQGEQAIKLDINQMVLYPASTLHRVEPIRTGVRLAAIGWVQSLVRDASYREILFDLDTVRRAMFGKEGKTPEFDLLTKTHANLLRQWAEL</sequence>
<dbReference type="InterPro" id="IPR005123">
    <property type="entry name" value="Oxoglu/Fe-dep_dioxygenase_dom"/>
</dbReference>
<dbReference type="PANTHER" id="PTHR41536">
    <property type="entry name" value="PKHD-TYPE HYDROXYLASE YBIX"/>
    <property type="match status" value="1"/>
</dbReference>
<dbReference type="AlphaFoldDB" id="A0AAE4FU81"/>
<evidence type="ECO:0000259" key="8">
    <source>
        <dbReference type="PROSITE" id="PS51471"/>
    </source>
</evidence>
<evidence type="ECO:0000256" key="4">
    <source>
        <dbReference type="ARBA" id="ARBA00022964"/>
    </source>
</evidence>
<dbReference type="Pfam" id="PF18331">
    <property type="entry name" value="PKHD_C"/>
    <property type="match status" value="1"/>
</dbReference>
<comment type="cofactor">
    <cofactor evidence="7">
        <name>Fe(2+)</name>
        <dbReference type="ChEBI" id="CHEBI:29033"/>
    </cofactor>
    <text evidence="7">Binds 1 Fe(2+) ion per subunit.</text>
</comment>
<keyword evidence="5 7" id="KW-0560">Oxidoreductase</keyword>
<dbReference type="NCBIfam" id="NF003975">
    <property type="entry name" value="PRK05467.1-4"/>
    <property type="match status" value="1"/>
</dbReference>
<dbReference type="InterPro" id="IPR044862">
    <property type="entry name" value="Pro_4_hyd_alph_FE2OG_OXY"/>
</dbReference>
<dbReference type="PROSITE" id="PS51471">
    <property type="entry name" value="FE2OG_OXY"/>
    <property type="match status" value="1"/>
</dbReference>
<dbReference type="InterPro" id="IPR023550">
    <property type="entry name" value="PKHD_hydroxylase"/>
</dbReference>
<proteinExistence type="inferred from homology"/>
<dbReference type="GO" id="GO:0006879">
    <property type="term" value="P:intracellular iron ion homeostasis"/>
    <property type="evidence" value="ECO:0007669"/>
    <property type="project" value="TreeGrafter"/>
</dbReference>
<name>A0AAE4FU81_9CYAN</name>
<organism evidence="9 10">
    <name type="scientific">Pseudocalidococcus azoricus BACA0444</name>
    <dbReference type="NCBI Taxonomy" id="2918990"/>
    <lineage>
        <taxon>Bacteria</taxon>
        <taxon>Bacillati</taxon>
        <taxon>Cyanobacteriota</taxon>
        <taxon>Cyanophyceae</taxon>
        <taxon>Acaryochloridales</taxon>
        <taxon>Thermosynechococcaceae</taxon>
        <taxon>Pseudocalidococcus</taxon>
        <taxon>Pseudocalidococcus azoricus</taxon>
    </lineage>
</organism>
<evidence type="ECO:0000256" key="3">
    <source>
        <dbReference type="ARBA" id="ARBA00022896"/>
    </source>
</evidence>
<dbReference type="RefSeq" id="WP_322879174.1">
    <property type="nucleotide sequence ID" value="NZ_JAVMIP010000019.1"/>
</dbReference>
<feature type="domain" description="Fe2OG dioxygenase" evidence="8">
    <location>
        <begin position="78"/>
        <end position="175"/>
    </location>
</feature>
<dbReference type="EMBL" id="JAVMIP010000019">
    <property type="protein sequence ID" value="MDS3861953.1"/>
    <property type="molecule type" value="Genomic_DNA"/>
</dbReference>
<dbReference type="Pfam" id="PF13640">
    <property type="entry name" value="2OG-FeII_Oxy_3"/>
    <property type="match status" value="1"/>
</dbReference>
<dbReference type="NCBIfam" id="NF003974">
    <property type="entry name" value="PRK05467.1-3"/>
    <property type="match status" value="1"/>
</dbReference>
<dbReference type="InterPro" id="IPR041097">
    <property type="entry name" value="PKHD_C"/>
</dbReference>
<reference evidence="10" key="1">
    <citation type="submission" date="2023-07" db="EMBL/GenBank/DDBJ databases">
        <authorList>
            <person name="Luz R."/>
            <person name="Cordeiro R."/>
            <person name="Fonseca A."/>
            <person name="Goncalves V."/>
        </authorList>
    </citation>
    <scope>NUCLEOTIDE SEQUENCE [LARGE SCALE GENOMIC DNA]</scope>
    <source>
        <strain evidence="10">BACA0444</strain>
    </source>
</reference>
<keyword evidence="6 7" id="KW-0408">Iron</keyword>
<dbReference type="Proteomes" id="UP001268256">
    <property type="component" value="Unassembled WGS sequence"/>
</dbReference>
<evidence type="ECO:0000256" key="1">
    <source>
        <dbReference type="ARBA" id="ARBA00001961"/>
    </source>
</evidence>
<evidence type="ECO:0000256" key="6">
    <source>
        <dbReference type="ARBA" id="ARBA00023004"/>
    </source>
</evidence>
<evidence type="ECO:0000313" key="10">
    <source>
        <dbReference type="Proteomes" id="UP001268256"/>
    </source>
</evidence>
<keyword evidence="4 7" id="KW-0223">Dioxygenase</keyword>
<dbReference type="SMART" id="SM00702">
    <property type="entry name" value="P4Hc"/>
    <property type="match status" value="1"/>
</dbReference>
<dbReference type="Gene3D" id="4.10.860.20">
    <property type="entry name" value="Rabenosyn, Rab binding domain"/>
    <property type="match status" value="1"/>
</dbReference>
<comment type="caution">
    <text evidence="9">The sequence shown here is derived from an EMBL/GenBank/DDBJ whole genome shotgun (WGS) entry which is preliminary data.</text>
</comment>